<sequence>MPESPSTPVRPTVTVVQSCADSPLGALAAPLEEHVDVRVVRPFDGDVVPDVHGCDAGLVVLGGSASVLDDAAAPWLPALRALLADAVASDLPTLATGLGAQLLTVACGGRVALDAPPGLEAGVVELSWRPEAAEDPMFGAVARRAGVDDGTGPVRRGEPTLVATMHSDAIVELPAGATWLASSAMYPFHAFRLRSAVAVQFRPEGDADLLATWVRAAGLDATEIVMDAIAHAARLTDLTCTITRTFVEHTGAVCSGMSAVV</sequence>
<keyword evidence="3" id="KW-1185">Reference proteome</keyword>
<comment type="caution">
    <text evidence="2">The sequence shown here is derived from an EMBL/GenBank/DDBJ whole genome shotgun (WGS) entry which is preliminary data.</text>
</comment>
<reference evidence="2 3" key="1">
    <citation type="submission" date="2017-10" db="EMBL/GenBank/DDBJ databases">
        <title>Sequencing the genomes of 1000 actinobacteria strains.</title>
        <authorList>
            <person name="Klenk H.-P."/>
        </authorList>
    </citation>
    <scope>NUCLEOTIDE SEQUENCE [LARGE SCALE GENOMIC DNA]</scope>
    <source>
        <strain evidence="2 3">DSM 21574</strain>
    </source>
</reference>
<name>A0A2A9EEN7_9MICO</name>
<dbReference type="RefSeq" id="WP_143556609.1">
    <property type="nucleotide sequence ID" value="NZ_PDJH01000001.1"/>
</dbReference>
<dbReference type="GO" id="GO:0005829">
    <property type="term" value="C:cytosol"/>
    <property type="evidence" value="ECO:0007669"/>
    <property type="project" value="TreeGrafter"/>
</dbReference>
<evidence type="ECO:0000259" key="1">
    <source>
        <dbReference type="Pfam" id="PF00117"/>
    </source>
</evidence>
<dbReference type="PANTHER" id="PTHR42695">
    <property type="entry name" value="GLUTAMINE AMIDOTRANSFERASE YLR126C-RELATED"/>
    <property type="match status" value="1"/>
</dbReference>
<dbReference type="InterPro" id="IPR044992">
    <property type="entry name" value="ChyE-like"/>
</dbReference>
<proteinExistence type="predicted"/>
<dbReference type="CDD" id="cd01741">
    <property type="entry name" value="GATase1_1"/>
    <property type="match status" value="1"/>
</dbReference>
<dbReference type="InterPro" id="IPR017926">
    <property type="entry name" value="GATASE"/>
</dbReference>
<dbReference type="PANTHER" id="PTHR42695:SF5">
    <property type="entry name" value="GLUTAMINE AMIDOTRANSFERASE YLR126C-RELATED"/>
    <property type="match status" value="1"/>
</dbReference>
<organism evidence="2 3">
    <name type="scientific">Flavimobilis soli</name>
    <dbReference type="NCBI Taxonomy" id="442709"/>
    <lineage>
        <taxon>Bacteria</taxon>
        <taxon>Bacillati</taxon>
        <taxon>Actinomycetota</taxon>
        <taxon>Actinomycetes</taxon>
        <taxon>Micrococcales</taxon>
        <taxon>Jonesiaceae</taxon>
        <taxon>Flavimobilis</taxon>
    </lineage>
</organism>
<accession>A0A2A9EEN7</accession>
<dbReference type="AlphaFoldDB" id="A0A2A9EEN7"/>
<dbReference type="OrthoDB" id="5196541at2"/>
<gene>
    <name evidence="2" type="ORF">ATL41_2133</name>
</gene>
<evidence type="ECO:0000313" key="3">
    <source>
        <dbReference type="Proteomes" id="UP000221394"/>
    </source>
</evidence>
<dbReference type="Proteomes" id="UP000221394">
    <property type="component" value="Unassembled WGS sequence"/>
</dbReference>
<dbReference type="Pfam" id="PF00117">
    <property type="entry name" value="GATase"/>
    <property type="match status" value="1"/>
</dbReference>
<feature type="domain" description="Glutamine amidotransferase" evidence="1">
    <location>
        <begin position="56"/>
        <end position="205"/>
    </location>
</feature>
<protein>
    <submittedName>
        <fullName evidence="2">GMP synthase (Glutamine-hydrolysing)</fullName>
    </submittedName>
</protein>
<dbReference type="SUPFAM" id="SSF52317">
    <property type="entry name" value="Class I glutamine amidotransferase-like"/>
    <property type="match status" value="1"/>
</dbReference>
<evidence type="ECO:0000313" key="2">
    <source>
        <dbReference type="EMBL" id="PFG37374.1"/>
    </source>
</evidence>
<dbReference type="InterPro" id="IPR029062">
    <property type="entry name" value="Class_I_gatase-like"/>
</dbReference>
<dbReference type="EMBL" id="PDJH01000001">
    <property type="protein sequence ID" value="PFG37374.1"/>
    <property type="molecule type" value="Genomic_DNA"/>
</dbReference>
<dbReference type="Gene3D" id="3.40.50.880">
    <property type="match status" value="1"/>
</dbReference>